<keyword evidence="1" id="KW-0805">Transcription regulation</keyword>
<dbReference type="RefSeq" id="WP_107821765.1">
    <property type="nucleotide sequence ID" value="NZ_OY782574.1"/>
</dbReference>
<reference evidence="5 6" key="1">
    <citation type="submission" date="2018-04" db="EMBL/GenBank/DDBJ databases">
        <title>Genomic Encyclopedia of Archaeal and Bacterial Type Strains, Phase II (KMG-II): from individual species to whole genera.</title>
        <authorList>
            <person name="Goeker M."/>
        </authorList>
    </citation>
    <scope>NUCLEOTIDE SEQUENCE [LARGE SCALE GENOMIC DNA]</scope>
    <source>
        <strain evidence="5 6">DSM 28823</strain>
    </source>
</reference>
<dbReference type="InterPro" id="IPR010982">
    <property type="entry name" value="Lambda_DNA-bd_dom_sf"/>
</dbReference>
<dbReference type="InterPro" id="IPR015927">
    <property type="entry name" value="Peptidase_S24_S26A/B/C"/>
</dbReference>
<dbReference type="Proteomes" id="UP000243525">
    <property type="component" value="Unassembled WGS sequence"/>
</dbReference>
<dbReference type="InterPro" id="IPR001387">
    <property type="entry name" value="Cro/C1-type_HTH"/>
</dbReference>
<evidence type="ECO:0000256" key="3">
    <source>
        <dbReference type="ARBA" id="ARBA00023163"/>
    </source>
</evidence>
<dbReference type="PANTHER" id="PTHR40661">
    <property type="match status" value="1"/>
</dbReference>
<dbReference type="SUPFAM" id="SSF51306">
    <property type="entry name" value="LexA/Signal peptidase"/>
    <property type="match status" value="1"/>
</dbReference>
<dbReference type="OrthoDB" id="3831186at2"/>
<keyword evidence="3" id="KW-0804">Transcription</keyword>
<sequence>MNYLPVNLKFLRREHGLTQQDLASKLGLKRSHIGAYEEGRASPKIAMLQQMAATFELSLDQLISTDLSVRNSAKGTQDTSLRILSVVVDSANEEMISLVPARASAGYLNGYADPEYMEQLPAFNMPVPELSRGKTYRVFQLKGDSMLPVQDGSYVFCEFVESIADMKDGQTYVLITRDEGLVYKRIYHQEEGRLLLKSDNPDYEAYQVEMNTVLEIWKADGVLSFNLPRANHLEISRLSDILAEMKNEIRRLGNG</sequence>
<keyword evidence="6" id="KW-1185">Reference proteome</keyword>
<dbReference type="Pfam" id="PF01381">
    <property type="entry name" value="HTH_3"/>
    <property type="match status" value="1"/>
</dbReference>
<dbReference type="AlphaFoldDB" id="A0A2T5C3P8"/>
<dbReference type="PROSITE" id="PS50943">
    <property type="entry name" value="HTH_CROC1"/>
    <property type="match status" value="1"/>
</dbReference>
<evidence type="ECO:0000313" key="5">
    <source>
        <dbReference type="EMBL" id="PTN09359.1"/>
    </source>
</evidence>
<dbReference type="Pfam" id="PF00717">
    <property type="entry name" value="Peptidase_S24"/>
    <property type="match status" value="1"/>
</dbReference>
<evidence type="ECO:0000256" key="2">
    <source>
        <dbReference type="ARBA" id="ARBA00023125"/>
    </source>
</evidence>
<evidence type="ECO:0000256" key="1">
    <source>
        <dbReference type="ARBA" id="ARBA00023015"/>
    </source>
</evidence>
<name>A0A2T5C3P8_9BACT</name>
<keyword evidence="2" id="KW-0238">DNA-binding</keyword>
<feature type="domain" description="HTH cro/C1-type" evidence="4">
    <location>
        <begin position="8"/>
        <end position="62"/>
    </location>
</feature>
<accession>A0A2T5C3P8</accession>
<comment type="caution">
    <text evidence="5">The sequence shown here is derived from an EMBL/GenBank/DDBJ whole genome shotgun (WGS) entry which is preliminary data.</text>
</comment>
<dbReference type="SMART" id="SM00530">
    <property type="entry name" value="HTH_XRE"/>
    <property type="match status" value="1"/>
</dbReference>
<dbReference type="EMBL" id="QAAD01000005">
    <property type="protein sequence ID" value="PTN09359.1"/>
    <property type="molecule type" value="Genomic_DNA"/>
</dbReference>
<organism evidence="5 6">
    <name type="scientific">Mangrovibacterium marinum</name>
    <dbReference type="NCBI Taxonomy" id="1639118"/>
    <lineage>
        <taxon>Bacteria</taxon>
        <taxon>Pseudomonadati</taxon>
        <taxon>Bacteroidota</taxon>
        <taxon>Bacteroidia</taxon>
        <taxon>Marinilabiliales</taxon>
        <taxon>Prolixibacteraceae</taxon>
        <taxon>Mangrovibacterium</taxon>
    </lineage>
</organism>
<dbReference type="Gene3D" id="2.10.109.10">
    <property type="entry name" value="Umud Fragment, subunit A"/>
    <property type="match status" value="1"/>
</dbReference>
<dbReference type="InterPro" id="IPR036286">
    <property type="entry name" value="LexA/Signal_pep-like_sf"/>
</dbReference>
<proteinExistence type="predicted"/>
<dbReference type="PANTHER" id="PTHR40661:SF3">
    <property type="entry name" value="FELS-1 PROPHAGE TRANSCRIPTIONAL REGULATOR"/>
    <property type="match status" value="1"/>
</dbReference>
<dbReference type="SUPFAM" id="SSF47413">
    <property type="entry name" value="lambda repressor-like DNA-binding domains"/>
    <property type="match status" value="1"/>
</dbReference>
<dbReference type="Gene3D" id="1.10.260.40">
    <property type="entry name" value="lambda repressor-like DNA-binding domains"/>
    <property type="match status" value="1"/>
</dbReference>
<dbReference type="CDD" id="cd06529">
    <property type="entry name" value="S24_LexA-like"/>
    <property type="match status" value="1"/>
</dbReference>
<evidence type="ECO:0000313" key="6">
    <source>
        <dbReference type="Proteomes" id="UP000243525"/>
    </source>
</evidence>
<gene>
    <name evidence="5" type="ORF">C8N47_105200</name>
</gene>
<dbReference type="GO" id="GO:0003677">
    <property type="term" value="F:DNA binding"/>
    <property type="evidence" value="ECO:0007669"/>
    <property type="project" value="UniProtKB-KW"/>
</dbReference>
<protein>
    <submittedName>
        <fullName evidence="5">Phage repressor protein C with HTH and peptisase S24 domain</fullName>
    </submittedName>
</protein>
<dbReference type="InterPro" id="IPR039418">
    <property type="entry name" value="LexA-like"/>
</dbReference>
<dbReference type="CDD" id="cd00093">
    <property type="entry name" value="HTH_XRE"/>
    <property type="match status" value="1"/>
</dbReference>
<evidence type="ECO:0000259" key="4">
    <source>
        <dbReference type="PROSITE" id="PS50943"/>
    </source>
</evidence>